<protein>
    <submittedName>
        <fullName evidence="1">Uncharacterized protein</fullName>
    </submittedName>
</protein>
<proteinExistence type="predicted"/>
<evidence type="ECO:0000313" key="1">
    <source>
        <dbReference type="EMBL" id="QHT09393.1"/>
    </source>
</evidence>
<organism evidence="1">
    <name type="scientific">viral metagenome</name>
    <dbReference type="NCBI Taxonomy" id="1070528"/>
    <lineage>
        <taxon>unclassified sequences</taxon>
        <taxon>metagenomes</taxon>
        <taxon>organismal metagenomes</taxon>
    </lineage>
</organism>
<sequence>MNNYINLLLFFLTIAIVLRITGIADTGNKNIIMNRIPRSLNNIRNDNKIINNFNNLSDNRLVLSGKKIEKYFNKNTIDEDMKNVIINILNVIIKNTSNIENYKHYVIKDIYDIHQQVDMNRNQRFVVNFFIYSVNTYTTKKILVDFIIINSQLYINYIGEDVASIYKLLDKYDLKVSEAIQNMKKPYSFGYLKDKNNVELLDLYYRVKELNVIDYNQSINDYPDYVSKLSGIRKVDISELVNKYLPTDSPSITSPQFCDNIDSNKWDSYGINNQLNNCTANNNTVGYIPNIPDNYPGSTINPRSYYGKFSDQLQNIGFNTNGYNIKTTSY</sequence>
<dbReference type="AlphaFoldDB" id="A0A6C0CYT1"/>
<dbReference type="EMBL" id="MN739510">
    <property type="protein sequence ID" value="QHT09393.1"/>
    <property type="molecule type" value="Genomic_DNA"/>
</dbReference>
<accession>A0A6C0CYT1</accession>
<name>A0A6C0CYT1_9ZZZZ</name>
<reference evidence="1" key="1">
    <citation type="journal article" date="2020" name="Nature">
        <title>Giant virus diversity and host interactions through global metagenomics.</title>
        <authorList>
            <person name="Schulz F."/>
            <person name="Roux S."/>
            <person name="Paez-Espino D."/>
            <person name="Jungbluth S."/>
            <person name="Walsh D.A."/>
            <person name="Denef V.J."/>
            <person name="McMahon K.D."/>
            <person name="Konstantinidis K.T."/>
            <person name="Eloe-Fadrosh E.A."/>
            <person name="Kyrpides N.C."/>
            <person name="Woyke T."/>
        </authorList>
    </citation>
    <scope>NUCLEOTIDE SEQUENCE</scope>
    <source>
        <strain evidence="1">GVMAG-M-3300023110-24</strain>
    </source>
</reference>